<feature type="domain" description="YgjP-like metallopeptidase" evidence="1">
    <location>
        <begin position="93"/>
        <end position="196"/>
    </location>
</feature>
<evidence type="ECO:0000313" key="3">
    <source>
        <dbReference type="Proteomes" id="UP001198182"/>
    </source>
</evidence>
<dbReference type="AlphaFoldDB" id="A0AAE3E980"/>
<feature type="domain" description="YgjP-like metallopeptidase" evidence="1">
    <location>
        <begin position="25"/>
        <end position="84"/>
    </location>
</feature>
<accession>A0AAE3E980</accession>
<reference evidence="2" key="1">
    <citation type="submission" date="2021-10" db="EMBL/GenBank/DDBJ databases">
        <title>Anaerobic single-cell dispensing facilitates the cultivation of human gut bacteria.</title>
        <authorList>
            <person name="Afrizal A."/>
        </authorList>
    </citation>
    <scope>NUCLEOTIDE SEQUENCE</scope>
    <source>
        <strain evidence="2">CLA-AA-H215</strain>
    </source>
</reference>
<organism evidence="2 3">
    <name type="scientific">Hominifimenecus microfluidus</name>
    <dbReference type="NCBI Taxonomy" id="2885348"/>
    <lineage>
        <taxon>Bacteria</taxon>
        <taxon>Bacillati</taxon>
        <taxon>Bacillota</taxon>
        <taxon>Clostridia</taxon>
        <taxon>Lachnospirales</taxon>
        <taxon>Lachnospiraceae</taxon>
        <taxon>Hominifimenecus</taxon>
    </lineage>
</organism>
<comment type="caution">
    <text evidence="2">The sequence shown here is derived from an EMBL/GenBank/DDBJ whole genome shotgun (WGS) entry which is preliminary data.</text>
</comment>
<dbReference type="Proteomes" id="UP001198182">
    <property type="component" value="Unassembled WGS sequence"/>
</dbReference>
<protein>
    <submittedName>
        <fullName evidence="2">M48 family metallopeptidase</fullName>
    </submittedName>
</protein>
<dbReference type="PANTHER" id="PTHR30399">
    <property type="entry name" value="UNCHARACTERIZED PROTEIN YGJP"/>
    <property type="match status" value="1"/>
</dbReference>
<dbReference type="InterPro" id="IPR053136">
    <property type="entry name" value="UTP_pyrophosphatase-like"/>
</dbReference>
<evidence type="ECO:0000313" key="2">
    <source>
        <dbReference type="EMBL" id="MCC2229700.1"/>
    </source>
</evidence>
<dbReference type="EMBL" id="JAJEQR010000004">
    <property type="protein sequence ID" value="MCC2229700.1"/>
    <property type="molecule type" value="Genomic_DNA"/>
</dbReference>
<dbReference type="InterPro" id="IPR002725">
    <property type="entry name" value="YgjP-like_metallopeptidase"/>
</dbReference>
<dbReference type="PANTHER" id="PTHR30399:SF1">
    <property type="entry name" value="UTP PYROPHOSPHATASE"/>
    <property type="match status" value="1"/>
</dbReference>
<dbReference type="CDD" id="cd07344">
    <property type="entry name" value="M48_yhfN_like"/>
    <property type="match status" value="1"/>
</dbReference>
<dbReference type="RefSeq" id="WP_308452487.1">
    <property type="nucleotide sequence ID" value="NZ_JAJEQR010000004.1"/>
</dbReference>
<evidence type="ECO:0000259" key="1">
    <source>
        <dbReference type="Pfam" id="PF01863"/>
    </source>
</evidence>
<dbReference type="Pfam" id="PF01863">
    <property type="entry name" value="YgjP-like"/>
    <property type="match status" value="2"/>
</dbReference>
<keyword evidence="3" id="KW-1185">Reference proteome</keyword>
<name>A0AAE3E980_9FIRM</name>
<dbReference type="Gene3D" id="3.30.2010.10">
    <property type="entry name" value="Metalloproteases ('zincins'), catalytic domain"/>
    <property type="match status" value="1"/>
</dbReference>
<gene>
    <name evidence="2" type="ORF">LKD81_01620</name>
</gene>
<sequence length="199" mass="23308">MEEYKIEAKGGQKSISVEVIRSQRKTMAIQVHADGRVTFRIPKQLPGTDVQKQLESHRGWILNKLLEMEDRRKKREKAKVQDGAQTNQFPEWGALQTAEKKHIQESFRQRAEYYAGMMGVTFGNITIRNQKTRWGSCSGKGNLNFNYKLYFLPAELMDYVIIHELAHRRHMNHSAAFWQVVEQYCPEWRTARARLRGVI</sequence>
<proteinExistence type="predicted"/>